<accession>A0A4Z0YDV1</accession>
<dbReference type="OrthoDB" id="1137593at2"/>
<dbReference type="InterPro" id="IPR059106">
    <property type="entry name" value="WHD_MalT"/>
</dbReference>
<gene>
    <name evidence="3" type="primary">malT</name>
    <name evidence="3" type="ORF">CAGA_19520</name>
</gene>
<dbReference type="EMBL" id="SRMQ01000009">
    <property type="protein sequence ID" value="TGJ75976.1"/>
    <property type="molecule type" value="Genomic_DNA"/>
</dbReference>
<dbReference type="SUPFAM" id="SSF52540">
    <property type="entry name" value="P-loop containing nucleoside triphosphate hydrolases"/>
    <property type="match status" value="1"/>
</dbReference>
<sequence length="436" mass="50089">MENDVMLEKLQIPRFGERIIQRNRLLQKMLSYHEKTATCIVAPAGYGKTVLAQQFVRNTGLPCLWYQLDSTDNDSGQFFQYLTSGFALAIPGSQIEIPRFRLEEAISGNRCDRLFPQFIHELEQKAKDGFILVFDDFHFINEPEILNFMEAFLKGLPSGCHTVLICRYLPDLPLSRLREQDRILDISRDELAFSLEETKALLCTGKGLSCTDSILKNIDRSIKGWPLGLFAILLAFEHAHPQQFPHTFYKSRIALFHSFLRDVYENLPQKIQNFLKNTSVLEYLTPKACDFLLGTNDAADILSDLHRRELLIAFNDGRGGVSYRLHAVFREFLLSLVDNPREIFIKAGNYFEEIDSPKQAVQFYYSADRPDLMEKAARKAVIPVLSQGKIKTVKRWLHYLEEKHCLNSPELIFAQDTVLSAGSSEFQKRIEHAICL</sequence>
<dbReference type="Pfam" id="PF13401">
    <property type="entry name" value="AAA_22"/>
    <property type="match status" value="1"/>
</dbReference>
<feature type="domain" description="ORC1/DEAH AAA+ ATPase" evidence="1">
    <location>
        <begin position="34"/>
        <end position="155"/>
    </location>
</feature>
<dbReference type="GO" id="GO:0016887">
    <property type="term" value="F:ATP hydrolysis activity"/>
    <property type="evidence" value="ECO:0007669"/>
    <property type="project" value="InterPro"/>
</dbReference>
<dbReference type="Gene3D" id="3.40.50.300">
    <property type="entry name" value="P-loop containing nucleotide triphosphate hydrolases"/>
    <property type="match status" value="1"/>
</dbReference>
<evidence type="ECO:0000259" key="2">
    <source>
        <dbReference type="Pfam" id="PF25873"/>
    </source>
</evidence>
<reference evidence="3 4" key="1">
    <citation type="submission" date="2019-04" db="EMBL/GenBank/DDBJ databases">
        <authorList>
            <person name="Poehlein A."/>
            <person name="Bengelsdorf F.R."/>
            <person name="Duerre P."/>
            <person name="Daniel R."/>
        </authorList>
    </citation>
    <scope>NUCLEOTIDE SEQUENCE [LARGE SCALE GENOMIC DNA]</scope>
    <source>
        <strain evidence="3 4">BS-1</strain>
    </source>
</reference>
<comment type="caution">
    <text evidence="3">The sequence shown here is derived from an EMBL/GenBank/DDBJ whole genome shotgun (WGS) entry which is preliminary data.</text>
</comment>
<protein>
    <submittedName>
        <fullName evidence="3">HTH-type transcriptional regulator MalT</fullName>
    </submittedName>
</protein>
<feature type="domain" description="MalT-like winged helix" evidence="2">
    <location>
        <begin position="261"/>
        <end position="335"/>
    </location>
</feature>
<evidence type="ECO:0000259" key="1">
    <source>
        <dbReference type="Pfam" id="PF13401"/>
    </source>
</evidence>
<evidence type="ECO:0000313" key="4">
    <source>
        <dbReference type="Proteomes" id="UP000297714"/>
    </source>
</evidence>
<organism evidence="3 4">
    <name type="scientific">Caproiciproducens galactitolivorans</name>
    <dbReference type="NCBI Taxonomy" id="642589"/>
    <lineage>
        <taxon>Bacteria</taxon>
        <taxon>Bacillati</taxon>
        <taxon>Bacillota</taxon>
        <taxon>Clostridia</taxon>
        <taxon>Eubacteriales</taxon>
        <taxon>Acutalibacteraceae</taxon>
        <taxon>Caproiciproducens</taxon>
    </lineage>
</organism>
<evidence type="ECO:0000313" key="3">
    <source>
        <dbReference type="EMBL" id="TGJ75976.1"/>
    </source>
</evidence>
<name>A0A4Z0YDV1_9FIRM</name>
<proteinExistence type="predicted"/>
<dbReference type="Proteomes" id="UP000297714">
    <property type="component" value="Unassembled WGS sequence"/>
</dbReference>
<dbReference type="RefSeq" id="WP_135660268.1">
    <property type="nucleotide sequence ID" value="NZ_SRMQ01000009.1"/>
</dbReference>
<dbReference type="Pfam" id="PF25873">
    <property type="entry name" value="WHD_MalT"/>
    <property type="match status" value="1"/>
</dbReference>
<keyword evidence="4" id="KW-1185">Reference proteome</keyword>
<dbReference type="InterPro" id="IPR049945">
    <property type="entry name" value="AAA_22"/>
</dbReference>
<dbReference type="AlphaFoldDB" id="A0A4Z0YDV1"/>
<dbReference type="InterPro" id="IPR027417">
    <property type="entry name" value="P-loop_NTPase"/>
</dbReference>